<dbReference type="CDD" id="cd14014">
    <property type="entry name" value="STKc_PknB_like"/>
    <property type="match status" value="1"/>
</dbReference>
<accession>A0ABW4FXZ5</accession>
<dbReference type="InterPro" id="IPR011009">
    <property type="entry name" value="Kinase-like_dom_sf"/>
</dbReference>
<evidence type="ECO:0000259" key="7">
    <source>
        <dbReference type="PROSITE" id="PS50011"/>
    </source>
</evidence>
<dbReference type="PANTHER" id="PTHR43289">
    <property type="entry name" value="MITOGEN-ACTIVATED PROTEIN KINASE KINASE KINASE 20-RELATED"/>
    <property type="match status" value="1"/>
</dbReference>
<name>A0ABW4FXZ5_9PSEU</name>
<keyword evidence="5 9" id="KW-0418">Kinase</keyword>
<evidence type="ECO:0000256" key="3">
    <source>
        <dbReference type="ARBA" id="ARBA00022679"/>
    </source>
</evidence>
<comment type="caution">
    <text evidence="9">The sequence shown here is derived from an EMBL/GenBank/DDBJ whole genome shotgun (WGS) entry which is preliminary data.</text>
</comment>
<dbReference type="Gene3D" id="1.10.510.10">
    <property type="entry name" value="Transferase(Phosphotransferase) domain 1"/>
    <property type="match status" value="2"/>
</dbReference>
<evidence type="ECO:0000256" key="5">
    <source>
        <dbReference type="ARBA" id="ARBA00022777"/>
    </source>
</evidence>
<evidence type="ECO:0000256" key="1">
    <source>
        <dbReference type="ARBA" id="ARBA00012513"/>
    </source>
</evidence>
<dbReference type="RefSeq" id="WP_343981450.1">
    <property type="nucleotide sequence ID" value="NZ_BAAAJG010000014.1"/>
</dbReference>
<evidence type="ECO:0000256" key="6">
    <source>
        <dbReference type="ARBA" id="ARBA00022840"/>
    </source>
</evidence>
<dbReference type="EC" id="2.7.11.1" evidence="1"/>
<dbReference type="EMBL" id="JBHUCP010000052">
    <property type="protein sequence ID" value="MFD1535283.1"/>
    <property type="molecule type" value="Genomic_DNA"/>
</dbReference>
<dbReference type="PROSITE" id="PS00109">
    <property type="entry name" value="PROTEIN_KINASE_TYR"/>
    <property type="match status" value="1"/>
</dbReference>
<evidence type="ECO:0000256" key="2">
    <source>
        <dbReference type="ARBA" id="ARBA00022527"/>
    </source>
</evidence>
<keyword evidence="6" id="KW-0067">ATP-binding</keyword>
<dbReference type="InterPro" id="IPR011528">
    <property type="entry name" value="NERD"/>
</dbReference>
<dbReference type="InterPro" id="IPR000719">
    <property type="entry name" value="Prot_kinase_dom"/>
</dbReference>
<feature type="domain" description="Protein kinase" evidence="7">
    <location>
        <begin position="479"/>
        <end position="722"/>
    </location>
</feature>
<proteinExistence type="predicted"/>
<evidence type="ECO:0000313" key="10">
    <source>
        <dbReference type="Proteomes" id="UP001597145"/>
    </source>
</evidence>
<gene>
    <name evidence="9" type="ORF">ACFSCY_38350</name>
</gene>
<dbReference type="PROSITE" id="PS50011">
    <property type="entry name" value="PROTEIN_KINASE_DOM"/>
    <property type="match status" value="2"/>
</dbReference>
<dbReference type="Pfam" id="PF00069">
    <property type="entry name" value="Pkinase"/>
    <property type="match status" value="1"/>
</dbReference>
<keyword evidence="2" id="KW-0723">Serine/threonine-protein kinase</keyword>
<dbReference type="Gene3D" id="3.30.200.20">
    <property type="entry name" value="Phosphorylase Kinase, domain 1"/>
    <property type="match status" value="1"/>
</dbReference>
<evidence type="ECO:0000259" key="8">
    <source>
        <dbReference type="PROSITE" id="PS50965"/>
    </source>
</evidence>
<sequence length="1272" mass="137777">MAQLHVLGPWHGPGEEKTAKRLEAGLPNDWDVIAGRDIPGGMGTVDLDLIVVGPHAVFLCEEKAWGRYVVAGEVNWYVNGGQRHNPVSQVSYASKVLAGRLKSHVKGWKDGLKALPHGVRPVFAHVVLSHDWLVLENAADLGENVVLRLADTADTLRAVHDALPDGMAAHRPALMAYLLGLPQRRDALPPKQIMQYEVLDAATPKGNAIVFPARTPAGEGVFLTCVPIDGSADPEQARLQATREHDALAALAAEERTWRVQGWFDWDGYRVTPVIVGMDATSLHRIAAQAKPDHDASGRVPARLGAAVAEDAFTALAAVHAKGITHRAIEMRTVEVTHTGRVRFRDFGRAHLPTTATIAPSLDDGGTSAAFRPPGVPLEAYLPADDVYAVALCLVQWLHGDASDEPDHDVARKRAIDYHGVGHILARCLSPDPGERLSAAEAAAALTPQPPVSPTPDPALTPPVRSEVMEVDALLEGRYRLLRPLGEGAWAVTWLAHDEHLDQQRTLKHMRPNRVGPEQVRAEYTHADRLRSRYCAKVYDMLVRPEPGVLVQEYVPGQSLQQVAASSRRLDQEQARRIAVDVLRGLADAHQQALYHRDVSPANIIVRDDGRAKLIDFGLASPVEAAQSAVGSPPFTAPEVWTRRRWSPAADIYSAAASVLFAMLGRYPYAGPGIDEREILVQPTASDVRRYGRSLLATLYSAVAAEPKDRPQDAAEFAEQVLRAREASVAPGQAVVNPTVAALRGLYRHSGIGNAGNRGMDDAFALDTYRPTLLDSRLVPAIRDGKLDVVVLSGNPGDGKTSFLVQVGGVLDRAGAVTLHADAAGWRKRLDGRTFVAVYDASESHGSLTSDGLLRAALDPAPDDDPQRRTVLIAANDGRIAQFFGDHAERYPALAAELERQRTTPAPADARTVLVDLKRRALALPDLDGPAVGADILTSLTALHRWEVCGGCAARSACPIRGNAERLRSERARRAVAELLLTSHLRRRRRATVRDVRSAFGWLITGDLSCEAVHAEMKAGQDPGGGARRRASDLAFDPESGDYLVQEWSELDPAGLAAPAAARAARGDRTLLPDLSAVGEQEMAHLKRSLFFGEWGEAQARQEVRSYRYFDEYLAALDAPGAALPRILLGMSRVLAYAGYEDDTCLALRDRVFEDEAVRAIVVIKELPASAFSLVTTTSASGYVESFPDQLELRHHNGARLRITLDTAELLMRAADGEILGDSGSAALRQEIEGFGNRLRLQPARSVRIVDGAGSAVRATIDADGRIMREAR</sequence>
<feature type="domain" description="NERD" evidence="8">
    <location>
        <begin position="10"/>
        <end position="120"/>
    </location>
</feature>
<dbReference type="Pfam" id="PF08378">
    <property type="entry name" value="NERD"/>
    <property type="match status" value="1"/>
</dbReference>
<evidence type="ECO:0000256" key="4">
    <source>
        <dbReference type="ARBA" id="ARBA00022741"/>
    </source>
</evidence>
<organism evidence="9 10">
    <name type="scientific">Pseudonocardia aurantiaca</name>
    <dbReference type="NCBI Taxonomy" id="75290"/>
    <lineage>
        <taxon>Bacteria</taxon>
        <taxon>Bacillati</taxon>
        <taxon>Actinomycetota</taxon>
        <taxon>Actinomycetes</taxon>
        <taxon>Pseudonocardiales</taxon>
        <taxon>Pseudonocardiaceae</taxon>
        <taxon>Pseudonocardia</taxon>
    </lineage>
</organism>
<feature type="domain" description="Protein kinase" evidence="7">
    <location>
        <begin position="196"/>
        <end position="452"/>
    </location>
</feature>
<keyword evidence="4" id="KW-0547">Nucleotide-binding</keyword>
<dbReference type="SUPFAM" id="SSF56112">
    <property type="entry name" value="Protein kinase-like (PK-like)"/>
    <property type="match status" value="2"/>
</dbReference>
<evidence type="ECO:0000313" key="9">
    <source>
        <dbReference type="EMBL" id="MFD1535283.1"/>
    </source>
</evidence>
<dbReference type="GO" id="GO:0016301">
    <property type="term" value="F:kinase activity"/>
    <property type="evidence" value="ECO:0007669"/>
    <property type="project" value="UniProtKB-KW"/>
</dbReference>
<reference evidence="10" key="1">
    <citation type="journal article" date="2019" name="Int. J. Syst. Evol. Microbiol.">
        <title>The Global Catalogue of Microorganisms (GCM) 10K type strain sequencing project: providing services to taxonomists for standard genome sequencing and annotation.</title>
        <authorList>
            <consortium name="The Broad Institute Genomics Platform"/>
            <consortium name="The Broad Institute Genome Sequencing Center for Infectious Disease"/>
            <person name="Wu L."/>
            <person name="Ma J."/>
        </authorList>
    </citation>
    <scope>NUCLEOTIDE SEQUENCE [LARGE SCALE GENOMIC DNA]</scope>
    <source>
        <strain evidence="10">JCM 12165</strain>
    </source>
</reference>
<dbReference type="PANTHER" id="PTHR43289:SF6">
    <property type="entry name" value="SERINE_THREONINE-PROTEIN KINASE NEKL-3"/>
    <property type="match status" value="1"/>
</dbReference>
<dbReference type="InterPro" id="IPR008266">
    <property type="entry name" value="Tyr_kinase_AS"/>
</dbReference>
<dbReference type="Proteomes" id="UP001597145">
    <property type="component" value="Unassembled WGS sequence"/>
</dbReference>
<keyword evidence="10" id="KW-1185">Reference proteome</keyword>
<protein>
    <recommendedName>
        <fullName evidence="1">non-specific serine/threonine protein kinase</fullName>
        <ecNumber evidence="1">2.7.11.1</ecNumber>
    </recommendedName>
</protein>
<dbReference type="PROSITE" id="PS50965">
    <property type="entry name" value="NERD"/>
    <property type="match status" value="1"/>
</dbReference>
<keyword evidence="3" id="KW-0808">Transferase</keyword>